<dbReference type="PANTHER" id="PTHR12821">
    <property type="entry name" value="BYSTIN"/>
    <property type="match status" value="1"/>
</dbReference>
<keyword evidence="3" id="KW-1185">Reference proteome</keyword>
<proteinExistence type="inferred from homology"/>
<dbReference type="AlphaFoldDB" id="A0A168QV61"/>
<dbReference type="InParanoid" id="A0A168QV61"/>
<evidence type="ECO:0000256" key="1">
    <source>
        <dbReference type="ARBA" id="ARBA00007114"/>
    </source>
</evidence>
<name>A0A168QV61_ABSGL</name>
<dbReference type="GO" id="GO:0005730">
    <property type="term" value="C:nucleolus"/>
    <property type="evidence" value="ECO:0007669"/>
    <property type="project" value="TreeGrafter"/>
</dbReference>
<dbReference type="STRING" id="4829.A0A168QV61"/>
<reference evidence="2" key="1">
    <citation type="submission" date="2016-04" db="EMBL/GenBank/DDBJ databases">
        <authorList>
            <person name="Evans L.H."/>
            <person name="Alamgir A."/>
            <person name="Owens N."/>
            <person name="Weber N.D."/>
            <person name="Virtaneva K."/>
            <person name="Barbian K."/>
            <person name="Babar A."/>
            <person name="Rosenke K."/>
        </authorList>
    </citation>
    <scope>NUCLEOTIDE SEQUENCE [LARGE SCALE GENOMIC DNA]</scope>
    <source>
        <strain evidence="2">CBS 101.48</strain>
    </source>
</reference>
<dbReference type="InterPro" id="IPR007955">
    <property type="entry name" value="Bystin"/>
</dbReference>
<gene>
    <name evidence="2" type="primary">ABSGL_11480.1 scaffold 12295</name>
</gene>
<dbReference type="EMBL" id="LT554468">
    <property type="protein sequence ID" value="SAM05605.1"/>
    <property type="molecule type" value="Genomic_DNA"/>
</dbReference>
<dbReference type="PANTHER" id="PTHR12821:SF0">
    <property type="entry name" value="BYSTIN"/>
    <property type="match status" value="1"/>
</dbReference>
<dbReference type="GO" id="GO:0030688">
    <property type="term" value="C:preribosome, small subunit precursor"/>
    <property type="evidence" value="ECO:0007669"/>
    <property type="project" value="TreeGrafter"/>
</dbReference>
<accession>A0A168QV61</accession>
<evidence type="ECO:0000313" key="3">
    <source>
        <dbReference type="Proteomes" id="UP000078561"/>
    </source>
</evidence>
<dbReference type="GO" id="GO:0006364">
    <property type="term" value="P:rRNA processing"/>
    <property type="evidence" value="ECO:0007669"/>
    <property type="project" value="TreeGrafter"/>
</dbReference>
<comment type="similarity">
    <text evidence="1">Belongs to the bystin family.</text>
</comment>
<dbReference type="OrthoDB" id="2282965at2759"/>
<evidence type="ECO:0008006" key="4">
    <source>
        <dbReference type="Google" id="ProtNLM"/>
    </source>
</evidence>
<organism evidence="2">
    <name type="scientific">Absidia glauca</name>
    <name type="common">Pin mould</name>
    <dbReference type="NCBI Taxonomy" id="4829"/>
    <lineage>
        <taxon>Eukaryota</taxon>
        <taxon>Fungi</taxon>
        <taxon>Fungi incertae sedis</taxon>
        <taxon>Mucoromycota</taxon>
        <taxon>Mucoromycotina</taxon>
        <taxon>Mucoromycetes</taxon>
        <taxon>Mucorales</taxon>
        <taxon>Cunninghamellaceae</taxon>
        <taxon>Absidia</taxon>
    </lineage>
</organism>
<sequence length="387" mass="44130">MIVVRPVKYALQDEELKEHLGSKISHVIVQALQTRDDDFEEGDNDSLTIQINNCSLNEVEDQDTNLLDCCELVLPDEDLAEYSNSAMVPELSSKEALELAATKKRYIRHHHNNHRALEIDPFSDSKCAAFYSRVGVIMQSAPALEDVENKVFLKGFQIIPLLSNWEEVLLLTQPDLWCPEAVYHATLAFLSFHKLHQLKSFLEHILLKRSLGHIRTRGFLDQHLYLALRHVSHADPTLFCKAVVMPMNDINQWGGCSLQEASVLGGILSNAYIPSSTGSNMLLALTHLSAHYSIPHSVFIIVFLEKKPVLPFRVLTSLVDHFCSMKDRASKMPLLWYQSMYLFLDLYGTECVSEQKERLLETSQIVFHHHWSSLIGDLIWKLLKLVD</sequence>
<dbReference type="GO" id="GO:0030515">
    <property type="term" value="F:snoRNA binding"/>
    <property type="evidence" value="ECO:0007669"/>
    <property type="project" value="TreeGrafter"/>
</dbReference>
<protein>
    <recommendedName>
        <fullName evidence="4">Bystin</fullName>
    </recommendedName>
</protein>
<dbReference type="GO" id="GO:0005737">
    <property type="term" value="C:cytoplasm"/>
    <property type="evidence" value="ECO:0007669"/>
    <property type="project" value="TreeGrafter"/>
</dbReference>
<dbReference type="Proteomes" id="UP000078561">
    <property type="component" value="Unassembled WGS sequence"/>
</dbReference>
<dbReference type="Pfam" id="PF05291">
    <property type="entry name" value="Bystin"/>
    <property type="match status" value="1"/>
</dbReference>
<evidence type="ECO:0000313" key="2">
    <source>
        <dbReference type="EMBL" id="SAM05605.1"/>
    </source>
</evidence>